<reference evidence="2" key="1">
    <citation type="submission" date="2019-02" db="EMBL/GenBank/DDBJ databases">
        <authorList>
            <person name="Li S.-H."/>
        </authorList>
    </citation>
    <scope>NUCLEOTIDE SEQUENCE</scope>
    <source>
        <strain evidence="2">IMCC11814</strain>
    </source>
</reference>
<keyword evidence="1" id="KW-1133">Transmembrane helix</keyword>
<proteinExistence type="predicted"/>
<name>A0ABT3T5Z0_9GAMM</name>
<gene>
    <name evidence="2" type="ORF">EYC82_10055</name>
</gene>
<dbReference type="RefSeq" id="WP_279249406.1">
    <property type="nucleotide sequence ID" value="NZ_SHNO01000001.1"/>
</dbReference>
<feature type="transmembrane region" description="Helical" evidence="1">
    <location>
        <begin position="82"/>
        <end position="102"/>
    </location>
</feature>
<protein>
    <submittedName>
        <fullName evidence="2">Uncharacterized protein</fullName>
    </submittedName>
</protein>
<dbReference type="Proteomes" id="UP001143304">
    <property type="component" value="Unassembled WGS sequence"/>
</dbReference>
<comment type="caution">
    <text evidence="2">The sequence shown here is derived from an EMBL/GenBank/DDBJ whole genome shotgun (WGS) entry which is preliminary data.</text>
</comment>
<evidence type="ECO:0000313" key="2">
    <source>
        <dbReference type="EMBL" id="MCX2977697.1"/>
    </source>
</evidence>
<keyword evidence="1" id="KW-0472">Membrane</keyword>
<feature type="transmembrane region" description="Helical" evidence="1">
    <location>
        <begin position="55"/>
        <end position="75"/>
    </location>
</feature>
<dbReference type="EMBL" id="SHNO01000001">
    <property type="protein sequence ID" value="MCX2977697.1"/>
    <property type="molecule type" value="Genomic_DNA"/>
</dbReference>
<feature type="transmembrane region" description="Helical" evidence="1">
    <location>
        <begin position="12"/>
        <end position="35"/>
    </location>
</feature>
<evidence type="ECO:0000313" key="3">
    <source>
        <dbReference type="Proteomes" id="UP001143304"/>
    </source>
</evidence>
<organism evidence="2 3">
    <name type="scientific">Candidatus Marimicrobium litorale</name>
    <dbReference type="NCBI Taxonomy" id="2518991"/>
    <lineage>
        <taxon>Bacteria</taxon>
        <taxon>Pseudomonadati</taxon>
        <taxon>Pseudomonadota</taxon>
        <taxon>Gammaproteobacteria</taxon>
        <taxon>Cellvibrionales</taxon>
        <taxon>Halieaceae</taxon>
        <taxon>Marimicrobium</taxon>
    </lineage>
</organism>
<evidence type="ECO:0000256" key="1">
    <source>
        <dbReference type="SAM" id="Phobius"/>
    </source>
</evidence>
<keyword evidence="3" id="KW-1185">Reference proteome</keyword>
<sequence length="109" mass="12025">MDIASKIKTTPLWLAPVLFISTLVIGIYIGTPIAVSFYDSTIPSEVSQLFALMPFVYFYSSIPLCIACAIGLKLVRKKSNMAINIFYILLCVILVPVIFYGVGVSNYYG</sequence>
<keyword evidence="1" id="KW-0812">Transmembrane</keyword>
<accession>A0ABT3T5Z0</accession>